<dbReference type="AlphaFoldDB" id="A0A2D2CYC4"/>
<evidence type="ECO:0000259" key="1">
    <source>
        <dbReference type="Pfam" id="PF18454"/>
    </source>
</evidence>
<dbReference type="Gene3D" id="2.10.10.30">
    <property type="match status" value="1"/>
</dbReference>
<feature type="domain" description="Major tropism determinant N-terminal" evidence="1">
    <location>
        <begin position="5"/>
        <end position="41"/>
    </location>
</feature>
<gene>
    <name evidence="2" type="ORF">CQW49_07350</name>
</gene>
<name>A0A2D2CYC4_METT3</name>
<organism evidence="2 3">
    <name type="scientific">Methylosinus trichosporium (strain ATCC 35070 / NCIMB 11131 / UNIQEM 75 / OB3b)</name>
    <dbReference type="NCBI Taxonomy" id="595536"/>
    <lineage>
        <taxon>Bacteria</taxon>
        <taxon>Pseudomonadati</taxon>
        <taxon>Pseudomonadota</taxon>
        <taxon>Alphaproteobacteria</taxon>
        <taxon>Hyphomicrobiales</taxon>
        <taxon>Methylocystaceae</taxon>
        <taxon>Methylosinus</taxon>
    </lineage>
</organism>
<sequence>MSARVKHRRGTATQNDAYVGGEGEITVDTTNNRIRLHDGVTTGGVAMAKLSDIASLLPQNTTSRAGALFALRGHDTGAINWLSAVADAVSPDEADPFNIVYSDPFWPPSSAVWAYVFSTLGAALGSFTGEQLVALQVEAAQLSPTRMATTLIRRGQALQALAAMGDLVTVQAAIAAASDADSAILYAEGYWPVGGEIWTIVQTILSLTDPQLADLQAAALAIP</sequence>
<keyword evidence="3" id="KW-1185">Reference proteome</keyword>
<accession>A0A2D2CYC4</accession>
<evidence type="ECO:0000313" key="3">
    <source>
        <dbReference type="Proteomes" id="UP000230709"/>
    </source>
</evidence>
<dbReference type="KEGG" id="mtw:CQW49_07350"/>
<dbReference type="RefSeq" id="WP_003612653.1">
    <property type="nucleotide sequence ID" value="NZ_ADVE02000001.1"/>
</dbReference>
<protein>
    <recommendedName>
        <fullName evidence="1">Major tropism determinant N-terminal domain-containing protein</fullName>
    </recommendedName>
</protein>
<proteinExistence type="predicted"/>
<dbReference type="InterPro" id="IPR041352">
    <property type="entry name" value="Mtd_N"/>
</dbReference>
<dbReference type="Proteomes" id="UP000230709">
    <property type="component" value="Chromosome"/>
</dbReference>
<dbReference type="Pfam" id="PF18454">
    <property type="entry name" value="Mtd_N"/>
    <property type="match status" value="1"/>
</dbReference>
<dbReference type="EMBL" id="CP023737">
    <property type="protein sequence ID" value="ATQ67726.1"/>
    <property type="molecule type" value="Genomic_DNA"/>
</dbReference>
<reference evidence="3" key="1">
    <citation type="submission" date="2017-10" db="EMBL/GenBank/DDBJ databases">
        <title>Completed PacBio SMRT sequence of Methylosinus trichosporium OB3b reveals presence of a third large plasmid.</title>
        <authorList>
            <person name="Charles T.C."/>
            <person name="Lynch M.D.J."/>
            <person name="Heil J.R."/>
            <person name="Cheng J."/>
        </authorList>
    </citation>
    <scope>NUCLEOTIDE SEQUENCE [LARGE SCALE GENOMIC DNA]</scope>
    <source>
        <strain evidence="3">OB3b</strain>
    </source>
</reference>
<evidence type="ECO:0000313" key="2">
    <source>
        <dbReference type="EMBL" id="ATQ67726.1"/>
    </source>
</evidence>
<dbReference type="STRING" id="595536.GCA_000178815_03685"/>